<evidence type="ECO:0000256" key="1">
    <source>
        <dbReference type="SAM" id="Phobius"/>
    </source>
</evidence>
<dbReference type="AlphaFoldDB" id="A0A3N2H0G6"/>
<sequence length="226" mass="25193">MTASTRIRPPLVGLGLVTVAFLAYALPPYLGLDPARSRVPTRSGTWFHYPLLVTHIFLGTAVLVTAVLQLWPWLRQRHPEVHRWSGRIYVFAAIPAGLAALAVAPLGAAGLNQRAANTMLALLWLGTTVAGYVMARRRRYAQHREWMVRSFALCFSIVVNRLWTTVCVAVFVPDPSDAVALQQAIGVGTWMSWLVNLLIAEWWLQHTRHRRKTRRATLSSPVPAGT</sequence>
<feature type="transmembrane region" description="Helical" evidence="1">
    <location>
        <begin position="49"/>
        <end position="74"/>
    </location>
</feature>
<keyword evidence="3" id="KW-1185">Reference proteome</keyword>
<dbReference type="InterPro" id="IPR018750">
    <property type="entry name" value="DUF2306_membrane"/>
</dbReference>
<keyword evidence="1" id="KW-0812">Transmembrane</keyword>
<dbReference type="Proteomes" id="UP000274843">
    <property type="component" value="Unassembled WGS sequence"/>
</dbReference>
<dbReference type="Pfam" id="PF10067">
    <property type="entry name" value="DUF2306"/>
    <property type="match status" value="1"/>
</dbReference>
<evidence type="ECO:0000313" key="2">
    <source>
        <dbReference type="EMBL" id="ROS41960.1"/>
    </source>
</evidence>
<gene>
    <name evidence="2" type="ORF">EDD35_4336</name>
</gene>
<organism evidence="2 3">
    <name type="scientific">Amycolatopsis thermoflava</name>
    <dbReference type="NCBI Taxonomy" id="84480"/>
    <lineage>
        <taxon>Bacteria</taxon>
        <taxon>Bacillati</taxon>
        <taxon>Actinomycetota</taxon>
        <taxon>Actinomycetes</taxon>
        <taxon>Pseudonocardiales</taxon>
        <taxon>Pseudonocardiaceae</taxon>
        <taxon>Amycolatopsis</taxon>
        <taxon>Amycolatopsis methanolica group</taxon>
    </lineage>
</organism>
<keyword evidence="1" id="KW-0472">Membrane</keyword>
<reference evidence="2 3" key="1">
    <citation type="submission" date="2018-11" db="EMBL/GenBank/DDBJ databases">
        <title>Sequencing the genomes of 1000 actinobacteria strains.</title>
        <authorList>
            <person name="Klenk H.-P."/>
        </authorList>
    </citation>
    <scope>NUCLEOTIDE SEQUENCE [LARGE SCALE GENOMIC DNA]</scope>
    <source>
        <strain evidence="2 3">DSM 44348</strain>
    </source>
</reference>
<dbReference type="GeneID" id="301845671"/>
<proteinExistence type="predicted"/>
<feature type="transmembrane region" description="Helical" evidence="1">
    <location>
        <begin position="86"/>
        <end position="109"/>
    </location>
</feature>
<feature type="transmembrane region" description="Helical" evidence="1">
    <location>
        <begin position="184"/>
        <end position="204"/>
    </location>
</feature>
<accession>A0A3N2H0G6</accession>
<dbReference type="EMBL" id="RKHY01000001">
    <property type="protein sequence ID" value="ROS41960.1"/>
    <property type="molecule type" value="Genomic_DNA"/>
</dbReference>
<name>A0A3N2H0G6_9PSEU</name>
<feature type="transmembrane region" description="Helical" evidence="1">
    <location>
        <begin position="115"/>
        <end position="134"/>
    </location>
</feature>
<dbReference type="RefSeq" id="WP_123684822.1">
    <property type="nucleotide sequence ID" value="NZ_RKHY01000001.1"/>
</dbReference>
<keyword evidence="1" id="KW-1133">Transmembrane helix</keyword>
<feature type="transmembrane region" description="Helical" evidence="1">
    <location>
        <begin position="146"/>
        <end position="172"/>
    </location>
</feature>
<protein>
    <submittedName>
        <fullName evidence="2">Putative membrane protein DUF2306</fullName>
    </submittedName>
</protein>
<evidence type="ECO:0000313" key="3">
    <source>
        <dbReference type="Proteomes" id="UP000274843"/>
    </source>
</evidence>
<comment type="caution">
    <text evidence="2">The sequence shown here is derived from an EMBL/GenBank/DDBJ whole genome shotgun (WGS) entry which is preliminary data.</text>
</comment>